<keyword evidence="11" id="KW-0325">Glycoprotein</keyword>
<dbReference type="NCBIfam" id="TIGR01614">
    <property type="entry name" value="PME_inhib"/>
    <property type="match status" value="1"/>
</dbReference>
<feature type="active site" evidence="15">
    <location>
        <position position="442"/>
    </location>
</feature>
<evidence type="ECO:0000256" key="4">
    <source>
        <dbReference type="ARBA" id="ARBA00007786"/>
    </source>
</evidence>
<dbReference type="AlphaFoldDB" id="A0AAW2QIK7"/>
<evidence type="ECO:0000259" key="18">
    <source>
        <dbReference type="SMART" id="SM00856"/>
    </source>
</evidence>
<sequence>MAAKAAVAGLAAILVVAMVVAVAVGVTRKNVEVESSPASNGGGSISAGSTKAVQSICAPTDYKETCESSLSHANITDPKELIKAAFDFTVKNIGDIVKNSPLFKEAASDDSTKQALGICQEVLDTAIDDLKRSFDTVGEFDASKANEYVEDLKTWLSAVITNQETCIDAFENTTGDTGEKMKNLLKTAKEMSSNGLAMVSDMSSILSSLQGGGNAASRKLLLSEKVGYGGDPTDYAPGEEPPFSLDGSKRHLLLSEKIGYGGDPTDYAPGEEPHFNLDSKRRHLLSATSFKPNAVVAQDGSGQFNTIRAAIASVPPKNNQLFVIHVKAGVYKEQVQIPKKMNKIVLIGDGPLKTRISGRLNFAEGVKTYHTATVAVSADDFLAKDIGFENTAGSQGHQAVALRVSGDRAVFYNVHIDGYQDTLYSHTYRQYYRDCSISGTIDFIFGDAVALFQNCKFVVRKPGPNQACMITAQGRIDRHSLGVISIQNGDIVAEPALLQASPPHKVYLGRPWKQLSRTIIMQSNIGGFIAPEGWSPWAGNFALDTLYYAEYQNRGPGSDLKARVTWKGIQKLSPQMAESWTGGKLYGGDLWIRNSGVPYVPTMMQARRTPGKVSPSETSGTRHKVPSQARTEDKGKDGLKGKDEHEAISRIRGAIRWNSTYLMLETSISLKIAFDAYEDVDLAYKTDLSRPPFDGIPTDYD</sequence>
<feature type="chain" id="PRO_5043100235" description="Pectinesterase" evidence="16">
    <location>
        <begin position="26"/>
        <end position="701"/>
    </location>
</feature>
<feature type="signal peptide" evidence="16">
    <location>
        <begin position="1"/>
        <end position="25"/>
    </location>
</feature>
<comment type="similarity">
    <text evidence="3">In the N-terminal section; belongs to the PMEI family.</text>
</comment>
<dbReference type="GO" id="GO:0045490">
    <property type="term" value="P:pectin catabolic process"/>
    <property type="evidence" value="ECO:0007669"/>
    <property type="project" value="UniProtKB-UniRule"/>
</dbReference>
<dbReference type="GO" id="GO:0004857">
    <property type="term" value="F:enzyme inhibitor activity"/>
    <property type="evidence" value="ECO:0007669"/>
    <property type="project" value="InterPro"/>
</dbReference>
<evidence type="ECO:0000256" key="9">
    <source>
        <dbReference type="ARBA" id="ARBA00023085"/>
    </source>
</evidence>
<evidence type="ECO:0000256" key="8">
    <source>
        <dbReference type="ARBA" id="ARBA00022801"/>
    </source>
</evidence>
<dbReference type="FunFam" id="2.160.20.10:FF:000001">
    <property type="entry name" value="Pectinesterase"/>
    <property type="match status" value="1"/>
</dbReference>
<dbReference type="InterPro" id="IPR033131">
    <property type="entry name" value="Pectinesterase_Asp_AS"/>
</dbReference>
<evidence type="ECO:0000256" key="11">
    <source>
        <dbReference type="ARBA" id="ARBA00023180"/>
    </source>
</evidence>
<dbReference type="Pfam" id="PF04043">
    <property type="entry name" value="PMEI"/>
    <property type="match status" value="1"/>
</dbReference>
<protein>
    <recommendedName>
        <fullName evidence="5 16">Pectinesterase</fullName>
        <ecNumber evidence="5 16">3.1.1.11</ecNumber>
    </recommendedName>
</protein>
<evidence type="ECO:0000256" key="10">
    <source>
        <dbReference type="ARBA" id="ARBA00023157"/>
    </source>
</evidence>
<dbReference type="Gene3D" id="1.20.140.40">
    <property type="entry name" value="Invertase/pectin methylesterase inhibitor family protein"/>
    <property type="match status" value="1"/>
</dbReference>
<dbReference type="PANTHER" id="PTHR31707">
    <property type="entry name" value="PECTINESTERASE"/>
    <property type="match status" value="1"/>
</dbReference>
<evidence type="ECO:0000256" key="5">
    <source>
        <dbReference type="ARBA" id="ARBA00013229"/>
    </source>
</evidence>
<comment type="caution">
    <text evidence="19">The sequence shown here is derived from an EMBL/GenBank/DDBJ whole genome shotgun (WGS) entry which is preliminary data.</text>
</comment>
<evidence type="ECO:0000256" key="3">
    <source>
        <dbReference type="ARBA" id="ARBA00006027"/>
    </source>
</evidence>
<dbReference type="GO" id="GO:0042545">
    <property type="term" value="P:cell wall modification"/>
    <property type="evidence" value="ECO:0007669"/>
    <property type="project" value="UniProtKB-UniRule"/>
</dbReference>
<evidence type="ECO:0000256" key="13">
    <source>
        <dbReference type="ARBA" id="ARBA00047928"/>
    </source>
</evidence>
<dbReference type="Gene3D" id="2.160.20.10">
    <property type="entry name" value="Single-stranded right-handed beta-helix, Pectin lyase-like"/>
    <property type="match status" value="1"/>
</dbReference>
<comment type="subcellular location">
    <subcellularLocation>
        <location evidence="1 16">Secreted</location>
        <location evidence="1 16">Cell wall</location>
    </subcellularLocation>
</comment>
<evidence type="ECO:0000256" key="17">
    <source>
        <dbReference type="SAM" id="MobiDB-lite"/>
    </source>
</evidence>
<feature type="region of interest" description="Disordered" evidence="17">
    <location>
        <begin position="608"/>
        <end position="644"/>
    </location>
</feature>
<accession>A0AAW2QIK7</accession>
<dbReference type="PROSITE" id="PS00800">
    <property type="entry name" value="PECTINESTERASE_1"/>
    <property type="match status" value="1"/>
</dbReference>
<dbReference type="Pfam" id="PF01095">
    <property type="entry name" value="Pectinesterase"/>
    <property type="match status" value="1"/>
</dbReference>
<keyword evidence="8 16" id="KW-0378">Hydrolase</keyword>
<evidence type="ECO:0000256" key="2">
    <source>
        <dbReference type="ARBA" id="ARBA00005184"/>
    </source>
</evidence>
<evidence type="ECO:0000256" key="12">
    <source>
        <dbReference type="ARBA" id="ARBA00023316"/>
    </source>
</evidence>
<keyword evidence="10" id="KW-1015">Disulfide bond</keyword>
<evidence type="ECO:0000256" key="6">
    <source>
        <dbReference type="ARBA" id="ARBA00022512"/>
    </source>
</evidence>
<comment type="pathway">
    <text evidence="2 16">Glycan metabolism; pectin degradation; 2-dehydro-3-deoxy-D-gluconate from pectin: step 1/5.</text>
</comment>
<keyword evidence="16" id="KW-0732">Signal</keyword>
<feature type="compositionally biased region" description="Basic and acidic residues" evidence="17">
    <location>
        <begin position="630"/>
        <end position="644"/>
    </location>
</feature>
<dbReference type="SUPFAM" id="SSF101148">
    <property type="entry name" value="Plant invertase/pectin methylesterase inhibitor"/>
    <property type="match status" value="1"/>
</dbReference>
<dbReference type="EMBL" id="JACGWJ010000015">
    <property type="protein sequence ID" value="KAL0367737.1"/>
    <property type="molecule type" value="Genomic_DNA"/>
</dbReference>
<evidence type="ECO:0000256" key="16">
    <source>
        <dbReference type="RuleBase" id="RU000589"/>
    </source>
</evidence>
<dbReference type="SUPFAM" id="SSF51126">
    <property type="entry name" value="Pectin lyase-like"/>
    <property type="match status" value="1"/>
</dbReference>
<reference evidence="19" key="2">
    <citation type="journal article" date="2024" name="Plant">
        <title>Genomic evolution and insights into agronomic trait innovations of Sesamum species.</title>
        <authorList>
            <person name="Miao H."/>
            <person name="Wang L."/>
            <person name="Qu L."/>
            <person name="Liu H."/>
            <person name="Sun Y."/>
            <person name="Le M."/>
            <person name="Wang Q."/>
            <person name="Wei S."/>
            <person name="Zheng Y."/>
            <person name="Lin W."/>
            <person name="Duan Y."/>
            <person name="Cao H."/>
            <person name="Xiong S."/>
            <person name="Wang X."/>
            <person name="Wei L."/>
            <person name="Li C."/>
            <person name="Ma Q."/>
            <person name="Ju M."/>
            <person name="Zhao R."/>
            <person name="Li G."/>
            <person name="Mu C."/>
            <person name="Tian Q."/>
            <person name="Mei H."/>
            <person name="Zhang T."/>
            <person name="Gao T."/>
            <person name="Zhang H."/>
        </authorList>
    </citation>
    <scope>NUCLEOTIDE SEQUENCE</scope>
    <source>
        <strain evidence="19">G02</strain>
    </source>
</reference>
<dbReference type="SMART" id="SM00856">
    <property type="entry name" value="PMEI"/>
    <property type="match status" value="1"/>
</dbReference>
<keyword evidence="7 16" id="KW-0964">Secreted</keyword>
<evidence type="ECO:0000313" key="19">
    <source>
        <dbReference type="EMBL" id="KAL0367737.1"/>
    </source>
</evidence>
<dbReference type="FunFam" id="1.20.140.40:FF:000001">
    <property type="entry name" value="Pectinesterase"/>
    <property type="match status" value="1"/>
</dbReference>
<dbReference type="CDD" id="cd15798">
    <property type="entry name" value="PMEI-like_3"/>
    <property type="match status" value="1"/>
</dbReference>
<reference evidence="19" key="1">
    <citation type="submission" date="2020-06" db="EMBL/GenBank/DDBJ databases">
        <authorList>
            <person name="Li T."/>
            <person name="Hu X."/>
            <person name="Zhang T."/>
            <person name="Song X."/>
            <person name="Zhang H."/>
            <person name="Dai N."/>
            <person name="Sheng W."/>
            <person name="Hou X."/>
            <person name="Wei L."/>
        </authorList>
    </citation>
    <scope>NUCLEOTIDE SEQUENCE</scope>
    <source>
        <strain evidence="19">G02</strain>
        <tissue evidence="19">Leaf</tissue>
    </source>
</reference>
<dbReference type="InterPro" id="IPR000070">
    <property type="entry name" value="Pectinesterase_cat"/>
</dbReference>
<evidence type="ECO:0000256" key="14">
    <source>
        <dbReference type="ARBA" id="ARBA00057335"/>
    </source>
</evidence>
<evidence type="ECO:0000256" key="1">
    <source>
        <dbReference type="ARBA" id="ARBA00004191"/>
    </source>
</evidence>
<comment type="function">
    <text evidence="14 16">Acts in the modification of cell walls via demethylesterification of cell wall pectin.</text>
</comment>
<dbReference type="PROSITE" id="PS00503">
    <property type="entry name" value="PECTINESTERASE_2"/>
    <property type="match status" value="1"/>
</dbReference>
<dbReference type="InterPro" id="IPR012334">
    <property type="entry name" value="Pectin_lyas_fold"/>
</dbReference>
<keyword evidence="9 16" id="KW-0063">Aspartyl esterase</keyword>
<comment type="catalytic activity">
    <reaction evidence="13 16">
        <text>[(1-&gt;4)-alpha-D-galacturonosyl methyl ester](n) + n H2O = [(1-&gt;4)-alpha-D-galacturonosyl](n) + n methanol + n H(+)</text>
        <dbReference type="Rhea" id="RHEA:22380"/>
        <dbReference type="Rhea" id="RHEA-COMP:14570"/>
        <dbReference type="Rhea" id="RHEA-COMP:14573"/>
        <dbReference type="ChEBI" id="CHEBI:15377"/>
        <dbReference type="ChEBI" id="CHEBI:15378"/>
        <dbReference type="ChEBI" id="CHEBI:17790"/>
        <dbReference type="ChEBI" id="CHEBI:140522"/>
        <dbReference type="ChEBI" id="CHEBI:140523"/>
        <dbReference type="EC" id="3.1.1.11"/>
    </reaction>
</comment>
<dbReference type="InterPro" id="IPR006501">
    <property type="entry name" value="Pectinesterase_inhib_dom"/>
</dbReference>
<dbReference type="InterPro" id="IPR035513">
    <property type="entry name" value="Invertase/methylesterase_inhib"/>
</dbReference>
<keyword evidence="12 16" id="KW-0961">Cell wall biogenesis/degradation</keyword>
<proteinExistence type="inferred from homology"/>
<name>A0AAW2QIK7_SESRA</name>
<feature type="domain" description="Pectinesterase inhibitor" evidence="18">
    <location>
        <begin position="48"/>
        <end position="198"/>
    </location>
</feature>
<organism evidence="19">
    <name type="scientific">Sesamum radiatum</name>
    <name type="common">Black benniseed</name>
    <dbReference type="NCBI Taxonomy" id="300843"/>
    <lineage>
        <taxon>Eukaryota</taxon>
        <taxon>Viridiplantae</taxon>
        <taxon>Streptophyta</taxon>
        <taxon>Embryophyta</taxon>
        <taxon>Tracheophyta</taxon>
        <taxon>Spermatophyta</taxon>
        <taxon>Magnoliopsida</taxon>
        <taxon>eudicotyledons</taxon>
        <taxon>Gunneridae</taxon>
        <taxon>Pentapetalae</taxon>
        <taxon>asterids</taxon>
        <taxon>lamiids</taxon>
        <taxon>Lamiales</taxon>
        <taxon>Pedaliaceae</taxon>
        <taxon>Sesamum</taxon>
    </lineage>
</organism>
<evidence type="ECO:0000256" key="7">
    <source>
        <dbReference type="ARBA" id="ARBA00022525"/>
    </source>
</evidence>
<evidence type="ECO:0000256" key="15">
    <source>
        <dbReference type="PROSITE-ProRule" id="PRU10040"/>
    </source>
</evidence>
<gene>
    <name evidence="19" type="ORF">Sradi_3663800</name>
</gene>
<dbReference type="GO" id="GO:0030599">
    <property type="term" value="F:pectinesterase activity"/>
    <property type="evidence" value="ECO:0007669"/>
    <property type="project" value="UniProtKB-UniRule"/>
</dbReference>
<dbReference type="EC" id="3.1.1.11" evidence="5 16"/>
<dbReference type="InterPro" id="IPR011050">
    <property type="entry name" value="Pectin_lyase_fold/virulence"/>
</dbReference>
<dbReference type="InterPro" id="IPR018040">
    <property type="entry name" value="Pectinesterase_Tyr_AS"/>
</dbReference>
<comment type="similarity">
    <text evidence="4">In the C-terminal section; belongs to the pectinesterase family.</text>
</comment>
<keyword evidence="6 16" id="KW-0134">Cell wall</keyword>